<dbReference type="Proteomes" id="UP001437256">
    <property type="component" value="Unassembled WGS sequence"/>
</dbReference>
<evidence type="ECO:0000313" key="2">
    <source>
        <dbReference type="EMBL" id="KAL0071923.1"/>
    </source>
</evidence>
<proteinExistence type="predicted"/>
<comment type="caution">
    <text evidence="2">The sequence shown here is derived from an EMBL/GenBank/DDBJ whole genome shotgun (WGS) entry which is preliminary data.</text>
</comment>
<dbReference type="PROSITE" id="PS50263">
    <property type="entry name" value="CN_HYDROLASE"/>
    <property type="match status" value="1"/>
</dbReference>
<organism evidence="2 3">
    <name type="scientific">Marasmius tenuissimus</name>
    <dbReference type="NCBI Taxonomy" id="585030"/>
    <lineage>
        <taxon>Eukaryota</taxon>
        <taxon>Fungi</taxon>
        <taxon>Dikarya</taxon>
        <taxon>Basidiomycota</taxon>
        <taxon>Agaricomycotina</taxon>
        <taxon>Agaricomycetes</taxon>
        <taxon>Agaricomycetidae</taxon>
        <taxon>Agaricales</taxon>
        <taxon>Marasmiineae</taxon>
        <taxon>Marasmiaceae</taxon>
        <taxon>Marasmius</taxon>
    </lineage>
</organism>
<evidence type="ECO:0000313" key="3">
    <source>
        <dbReference type="Proteomes" id="UP001437256"/>
    </source>
</evidence>
<dbReference type="InterPro" id="IPR036526">
    <property type="entry name" value="C-N_Hydrolase_sf"/>
</dbReference>
<sequence>MTSSNIFRASVIQACTDAYSLSGTLEKLERLTYEARDAGAKLAVFPEALYV</sequence>
<gene>
    <name evidence="2" type="primary">NIT1_1</name>
    <name evidence="2" type="ORF">AAF712_000846</name>
</gene>
<name>A0ABR3ADX4_9AGAR</name>
<dbReference type="SUPFAM" id="SSF56317">
    <property type="entry name" value="Carbon-nitrogen hydrolase"/>
    <property type="match status" value="1"/>
</dbReference>
<evidence type="ECO:0000259" key="1">
    <source>
        <dbReference type="PROSITE" id="PS50263"/>
    </source>
</evidence>
<dbReference type="InterPro" id="IPR003010">
    <property type="entry name" value="C-N_Hydrolase"/>
</dbReference>
<dbReference type="Gene3D" id="3.60.110.10">
    <property type="entry name" value="Carbon-nitrogen hydrolase"/>
    <property type="match status" value="1"/>
</dbReference>
<protein>
    <submittedName>
        <fullName evidence="2">Nitrilase</fullName>
    </submittedName>
</protein>
<reference evidence="2 3" key="1">
    <citation type="submission" date="2024-05" db="EMBL/GenBank/DDBJ databases">
        <title>A draft genome resource for the thread blight pathogen Marasmius tenuissimus strain MS-2.</title>
        <authorList>
            <person name="Yulfo-Soto G.E."/>
            <person name="Baruah I.K."/>
            <person name="Amoako-Attah I."/>
            <person name="Bukari Y."/>
            <person name="Meinhardt L.W."/>
            <person name="Bailey B.A."/>
            <person name="Cohen S.P."/>
        </authorList>
    </citation>
    <scope>NUCLEOTIDE SEQUENCE [LARGE SCALE GENOMIC DNA]</scope>
    <source>
        <strain evidence="2 3">MS-2</strain>
    </source>
</reference>
<keyword evidence="3" id="KW-1185">Reference proteome</keyword>
<feature type="domain" description="CN hydrolase" evidence="1">
    <location>
        <begin position="7"/>
        <end position="51"/>
    </location>
</feature>
<dbReference type="EMBL" id="JBBXMP010000002">
    <property type="protein sequence ID" value="KAL0071923.1"/>
    <property type="molecule type" value="Genomic_DNA"/>
</dbReference>
<accession>A0ABR3ADX4</accession>